<evidence type="ECO:0000313" key="2">
    <source>
        <dbReference type="Proteomes" id="UP000708208"/>
    </source>
</evidence>
<organism evidence="1 2">
    <name type="scientific">Allacma fusca</name>
    <dbReference type="NCBI Taxonomy" id="39272"/>
    <lineage>
        <taxon>Eukaryota</taxon>
        <taxon>Metazoa</taxon>
        <taxon>Ecdysozoa</taxon>
        <taxon>Arthropoda</taxon>
        <taxon>Hexapoda</taxon>
        <taxon>Collembola</taxon>
        <taxon>Symphypleona</taxon>
        <taxon>Sminthuridae</taxon>
        <taxon>Allacma</taxon>
    </lineage>
</organism>
<gene>
    <name evidence="1" type="ORF">AFUS01_LOCUS12235</name>
</gene>
<keyword evidence="2" id="KW-1185">Reference proteome</keyword>
<dbReference type="Proteomes" id="UP000708208">
    <property type="component" value="Unassembled WGS sequence"/>
</dbReference>
<protein>
    <submittedName>
        <fullName evidence="1">Uncharacterized protein</fullName>
    </submittedName>
</protein>
<accession>A0A8J2JMW1</accession>
<feature type="non-terminal residue" evidence="1">
    <location>
        <position position="30"/>
    </location>
</feature>
<evidence type="ECO:0000313" key="1">
    <source>
        <dbReference type="EMBL" id="CAG7723131.1"/>
    </source>
</evidence>
<name>A0A8J2JMW1_9HEXA</name>
<reference evidence="1" key="1">
    <citation type="submission" date="2021-06" db="EMBL/GenBank/DDBJ databases">
        <authorList>
            <person name="Hodson N. C."/>
            <person name="Mongue J. A."/>
            <person name="Jaron S. K."/>
        </authorList>
    </citation>
    <scope>NUCLEOTIDE SEQUENCE</scope>
</reference>
<comment type="caution">
    <text evidence="1">The sequence shown here is derived from an EMBL/GenBank/DDBJ whole genome shotgun (WGS) entry which is preliminary data.</text>
</comment>
<proteinExistence type="predicted"/>
<dbReference type="EMBL" id="CAJVCH010095905">
    <property type="protein sequence ID" value="CAG7723131.1"/>
    <property type="molecule type" value="Genomic_DNA"/>
</dbReference>
<dbReference type="AlphaFoldDB" id="A0A8J2JMW1"/>
<feature type="non-terminal residue" evidence="1">
    <location>
        <position position="1"/>
    </location>
</feature>
<sequence>NVVSLDTTRLHPFTISLLVLPIVGAVSESP</sequence>